<sequence>MHLPGGRQRFPARAGPTPGRCFDATFGARLTRPIRSMARTANHLASTPGLASSLGPLAIATRGTASTQVYDAVRAAIVRGILPPGTAMSEVEIGEMLHVSRTPVRETFRRLAAEGLLTVAPQVGTTVRKMSRQVLADALFIRETIECGAARLAVLAPEADRRAVLDIVRRQREAIGRNDVEGGLDRDEDLHKAIIDLSGHPGAWEPVRQARTHMERVRRMAIPALQSNTKALDQHEIIVAALVEGDTEALVASLRNHIRLIESFVDGLAARYPDYFE</sequence>
<dbReference type="AlphaFoldDB" id="A0AAN1RZD8"/>
<name>A0AAN1RZD8_9BORD</name>
<evidence type="ECO:0000256" key="1">
    <source>
        <dbReference type="ARBA" id="ARBA00023015"/>
    </source>
</evidence>
<dbReference type="SUPFAM" id="SSF48008">
    <property type="entry name" value="GntR ligand-binding domain-like"/>
    <property type="match status" value="1"/>
</dbReference>
<dbReference type="InterPro" id="IPR008920">
    <property type="entry name" value="TF_FadR/GntR_C"/>
</dbReference>
<dbReference type="CDD" id="cd07377">
    <property type="entry name" value="WHTH_GntR"/>
    <property type="match status" value="1"/>
</dbReference>
<protein>
    <submittedName>
        <fullName evidence="5">GntR family transcriptional regulator</fullName>
    </submittedName>
</protein>
<dbReference type="InterPro" id="IPR036388">
    <property type="entry name" value="WH-like_DNA-bd_sf"/>
</dbReference>
<dbReference type="SMART" id="SM00345">
    <property type="entry name" value="HTH_GNTR"/>
    <property type="match status" value="1"/>
</dbReference>
<dbReference type="PANTHER" id="PTHR43537">
    <property type="entry name" value="TRANSCRIPTIONAL REGULATOR, GNTR FAMILY"/>
    <property type="match status" value="1"/>
</dbReference>
<dbReference type="GO" id="GO:0003700">
    <property type="term" value="F:DNA-binding transcription factor activity"/>
    <property type="evidence" value="ECO:0007669"/>
    <property type="project" value="InterPro"/>
</dbReference>
<dbReference type="SUPFAM" id="SSF46785">
    <property type="entry name" value="Winged helix' DNA-binding domain"/>
    <property type="match status" value="1"/>
</dbReference>
<dbReference type="PRINTS" id="PR00035">
    <property type="entry name" value="HTHGNTR"/>
</dbReference>
<proteinExistence type="predicted"/>
<dbReference type="Pfam" id="PF07729">
    <property type="entry name" value="FCD"/>
    <property type="match status" value="1"/>
</dbReference>
<dbReference type="PROSITE" id="PS50949">
    <property type="entry name" value="HTH_GNTR"/>
    <property type="match status" value="1"/>
</dbReference>
<dbReference type="Gene3D" id="1.20.120.530">
    <property type="entry name" value="GntR ligand-binding domain-like"/>
    <property type="match status" value="1"/>
</dbReference>
<accession>A0AAN1RZD8</accession>
<dbReference type="InterPro" id="IPR011711">
    <property type="entry name" value="GntR_C"/>
</dbReference>
<reference evidence="6" key="1">
    <citation type="submission" date="2017-10" db="EMBL/GenBank/DDBJ databases">
        <title>Whole genome sequencing of various Bordetella species.</title>
        <authorList>
            <person name="Weigand M.R."/>
            <person name="Loparev V."/>
            <person name="Peng Y."/>
            <person name="Bowden K.E."/>
            <person name="Tondella M.L."/>
            <person name="Williams M.M."/>
        </authorList>
    </citation>
    <scope>NUCLEOTIDE SEQUENCE [LARGE SCALE GENOMIC DNA]</scope>
    <source>
        <strain evidence="6">H720</strain>
    </source>
</reference>
<dbReference type="Proteomes" id="UP000282741">
    <property type="component" value="Chromosome"/>
</dbReference>
<keyword evidence="2" id="KW-0238">DNA-binding</keyword>
<dbReference type="GO" id="GO:0003677">
    <property type="term" value="F:DNA binding"/>
    <property type="evidence" value="ECO:0007669"/>
    <property type="project" value="UniProtKB-KW"/>
</dbReference>
<evidence type="ECO:0000313" key="6">
    <source>
        <dbReference type="Proteomes" id="UP000282741"/>
    </source>
</evidence>
<keyword evidence="1" id="KW-0805">Transcription regulation</keyword>
<dbReference type="InterPro" id="IPR000524">
    <property type="entry name" value="Tscrpt_reg_HTH_GntR"/>
</dbReference>
<dbReference type="InterPro" id="IPR036390">
    <property type="entry name" value="WH_DNA-bd_sf"/>
</dbReference>
<gene>
    <name evidence="5" type="ORF">CS347_18650</name>
</gene>
<dbReference type="Gene3D" id="1.10.10.10">
    <property type="entry name" value="Winged helix-like DNA-binding domain superfamily/Winged helix DNA-binding domain"/>
    <property type="match status" value="1"/>
</dbReference>
<dbReference type="EMBL" id="CP024172">
    <property type="protein sequence ID" value="AZW18635.1"/>
    <property type="molecule type" value="Genomic_DNA"/>
</dbReference>
<evidence type="ECO:0000313" key="5">
    <source>
        <dbReference type="EMBL" id="AZW18635.1"/>
    </source>
</evidence>
<evidence type="ECO:0000256" key="3">
    <source>
        <dbReference type="ARBA" id="ARBA00023163"/>
    </source>
</evidence>
<dbReference type="PANTHER" id="PTHR43537:SF51">
    <property type="entry name" value="HTH-TYPE TRANSCRIPTIONAL REGULATOR LGOR-RELATED"/>
    <property type="match status" value="1"/>
</dbReference>
<feature type="domain" description="HTH gntR-type" evidence="4">
    <location>
        <begin position="63"/>
        <end position="130"/>
    </location>
</feature>
<dbReference type="SMART" id="SM00895">
    <property type="entry name" value="FCD"/>
    <property type="match status" value="1"/>
</dbReference>
<dbReference type="Pfam" id="PF00392">
    <property type="entry name" value="GntR"/>
    <property type="match status" value="1"/>
</dbReference>
<organism evidence="5 6">
    <name type="scientific">Bordetella hinzii</name>
    <dbReference type="NCBI Taxonomy" id="103855"/>
    <lineage>
        <taxon>Bacteria</taxon>
        <taxon>Pseudomonadati</taxon>
        <taxon>Pseudomonadota</taxon>
        <taxon>Betaproteobacteria</taxon>
        <taxon>Burkholderiales</taxon>
        <taxon>Alcaligenaceae</taxon>
        <taxon>Bordetella</taxon>
    </lineage>
</organism>
<evidence type="ECO:0000256" key="2">
    <source>
        <dbReference type="ARBA" id="ARBA00023125"/>
    </source>
</evidence>
<evidence type="ECO:0000259" key="4">
    <source>
        <dbReference type="PROSITE" id="PS50949"/>
    </source>
</evidence>
<keyword evidence="3" id="KW-0804">Transcription</keyword>